<evidence type="ECO:0000256" key="1">
    <source>
        <dbReference type="SAM" id="MobiDB-lite"/>
    </source>
</evidence>
<accession>A0A7K3M7Z2</accession>
<dbReference type="EMBL" id="WLZY01000007">
    <property type="protein sequence ID" value="NDL59384.1"/>
    <property type="molecule type" value="Genomic_DNA"/>
</dbReference>
<sequence>MTAIALAMLGSVLLASAVLAFVGLMHELTRSRRGRRWMRRRRDAIDARTDALTGLVVRGLRLSRRSLAGQLSRPAPVQLPRPAAGVRASVPAMMQTR</sequence>
<dbReference type="Proteomes" id="UP000460435">
    <property type="component" value="Unassembled WGS sequence"/>
</dbReference>
<reference evidence="2 3" key="1">
    <citation type="submission" date="2019-11" db="EMBL/GenBank/DDBJ databases">
        <authorList>
            <person name="Li X.-J."/>
            <person name="Feng X.-M."/>
        </authorList>
    </citation>
    <scope>NUCLEOTIDE SEQUENCE [LARGE SCALE GENOMIC DNA]</scope>
    <source>
        <strain evidence="2 3">XMNu-373</strain>
    </source>
</reference>
<comment type="caution">
    <text evidence="2">The sequence shown here is derived from an EMBL/GenBank/DDBJ whole genome shotgun (WGS) entry which is preliminary data.</text>
</comment>
<organism evidence="2 3">
    <name type="scientific">Phytoactinopolyspora mesophila</name>
    <dbReference type="NCBI Taxonomy" id="2650750"/>
    <lineage>
        <taxon>Bacteria</taxon>
        <taxon>Bacillati</taxon>
        <taxon>Actinomycetota</taxon>
        <taxon>Actinomycetes</taxon>
        <taxon>Jiangellales</taxon>
        <taxon>Jiangellaceae</taxon>
        <taxon>Phytoactinopolyspora</taxon>
    </lineage>
</organism>
<proteinExistence type="predicted"/>
<dbReference type="AlphaFoldDB" id="A0A7K3M7Z2"/>
<dbReference type="RefSeq" id="WP_162452078.1">
    <property type="nucleotide sequence ID" value="NZ_WLZY01000007.1"/>
</dbReference>
<feature type="region of interest" description="Disordered" evidence="1">
    <location>
        <begin position="78"/>
        <end position="97"/>
    </location>
</feature>
<evidence type="ECO:0000313" key="2">
    <source>
        <dbReference type="EMBL" id="NDL59384.1"/>
    </source>
</evidence>
<keyword evidence="3" id="KW-1185">Reference proteome</keyword>
<name>A0A7K3M7Z2_9ACTN</name>
<protein>
    <submittedName>
        <fullName evidence="2">Uncharacterized protein</fullName>
    </submittedName>
</protein>
<gene>
    <name evidence="2" type="ORF">F7O44_20135</name>
</gene>
<evidence type="ECO:0000313" key="3">
    <source>
        <dbReference type="Proteomes" id="UP000460435"/>
    </source>
</evidence>